<feature type="domain" description="Arrestin C-terminal-like" evidence="1">
    <location>
        <begin position="284"/>
        <end position="420"/>
    </location>
</feature>
<dbReference type="SMART" id="SM01017">
    <property type="entry name" value="Arrestin_C"/>
    <property type="match status" value="1"/>
</dbReference>
<name>A0ABR4N050_9FUNG</name>
<accession>A0ABR4N050</accession>
<gene>
    <name evidence="2" type="ORF">HK105_207579</name>
</gene>
<sequence length="423" mass="43444">MHTSNQPLLVVEPDRPAYPPGAAALVTAALDIYDALPNVARIELVLESAAVVRSGLVAATSESASDMALLQAVQADISEVAVLQTAVLWRARSPAGQTLMPSTHHWRQVLVIPLDAPPSIKLAGDVLAAVGHFVRARVVAADGSEMLCAVAQLQVAQVAPDDAVVAAAAAAAAAPPAIAAAGVIGGGGGGGQRLPFVRPRGASLASIMTGLSIKRTESGTSLPASPTDSAIGFPVSRRPSIAAAAHAAAAVHAAAAAHAATEPPALRPDRNPPLVLESVPRAFTHLAIHLAASLDKTAYPIGGRIAVNLRIANGEPRRAMRAVRVSLVERRRLGLIDELTQLLRIADTTEAVAVPPGEERNLAMFLDPPPGVPIAPSVCAPFIEVDHFISVQVLPAVASIVPGSAMGKAKFEIPVVLVGPQRF</sequence>
<evidence type="ECO:0000313" key="3">
    <source>
        <dbReference type="Proteomes" id="UP001527925"/>
    </source>
</evidence>
<dbReference type="Proteomes" id="UP001527925">
    <property type="component" value="Unassembled WGS sequence"/>
</dbReference>
<proteinExistence type="predicted"/>
<dbReference type="Gene3D" id="2.60.40.640">
    <property type="match status" value="1"/>
</dbReference>
<evidence type="ECO:0000313" key="2">
    <source>
        <dbReference type="EMBL" id="KAL2912908.1"/>
    </source>
</evidence>
<dbReference type="Pfam" id="PF02752">
    <property type="entry name" value="Arrestin_C"/>
    <property type="match status" value="1"/>
</dbReference>
<reference evidence="2 3" key="1">
    <citation type="submission" date="2023-09" db="EMBL/GenBank/DDBJ databases">
        <title>Pangenome analysis of Batrachochytrium dendrobatidis and related Chytrids.</title>
        <authorList>
            <person name="Yacoub M.N."/>
            <person name="Stajich J.E."/>
            <person name="James T.Y."/>
        </authorList>
    </citation>
    <scope>NUCLEOTIDE SEQUENCE [LARGE SCALE GENOMIC DNA]</scope>
    <source>
        <strain evidence="2 3">JEL0888</strain>
    </source>
</reference>
<dbReference type="EMBL" id="JADGIZ020000055">
    <property type="protein sequence ID" value="KAL2912908.1"/>
    <property type="molecule type" value="Genomic_DNA"/>
</dbReference>
<organism evidence="2 3">
    <name type="scientific">Polyrhizophydium stewartii</name>
    <dbReference type="NCBI Taxonomy" id="2732419"/>
    <lineage>
        <taxon>Eukaryota</taxon>
        <taxon>Fungi</taxon>
        <taxon>Fungi incertae sedis</taxon>
        <taxon>Chytridiomycota</taxon>
        <taxon>Chytridiomycota incertae sedis</taxon>
        <taxon>Chytridiomycetes</taxon>
        <taxon>Rhizophydiales</taxon>
        <taxon>Rhizophydiales incertae sedis</taxon>
        <taxon>Polyrhizophydium</taxon>
    </lineage>
</organism>
<evidence type="ECO:0000259" key="1">
    <source>
        <dbReference type="SMART" id="SM01017"/>
    </source>
</evidence>
<comment type="caution">
    <text evidence="2">The sequence shown here is derived from an EMBL/GenBank/DDBJ whole genome shotgun (WGS) entry which is preliminary data.</text>
</comment>
<keyword evidence="3" id="KW-1185">Reference proteome</keyword>
<dbReference type="InterPro" id="IPR014752">
    <property type="entry name" value="Arrestin-like_C"/>
</dbReference>
<dbReference type="InterPro" id="IPR011022">
    <property type="entry name" value="Arrestin_C-like"/>
</dbReference>
<protein>
    <recommendedName>
        <fullName evidence="1">Arrestin C-terminal-like domain-containing protein</fullName>
    </recommendedName>
</protein>